<accession>A0ABC8JTP2</accession>
<evidence type="ECO:0000259" key="1">
    <source>
        <dbReference type="PROSITE" id="PS50879"/>
    </source>
</evidence>
<dbReference type="PANTHER" id="PTHR46387">
    <property type="entry name" value="POLYNUCLEOTIDYL TRANSFERASE, RIBONUCLEASE H-LIKE SUPERFAMILY PROTEIN"/>
    <property type="match status" value="1"/>
</dbReference>
<dbReference type="PANTHER" id="PTHR46387:SF40">
    <property type="entry name" value="POLYNUCLEOTIDYL TRANSFERASE, RIBONUCLEASE H-LIKE SUPERFAMILY PROTEIN"/>
    <property type="match status" value="1"/>
</dbReference>
<reference evidence="2 3" key="1">
    <citation type="submission" date="2022-03" db="EMBL/GenBank/DDBJ databases">
        <authorList>
            <person name="Macdonald S."/>
            <person name="Ahmed S."/>
            <person name="Newling K."/>
        </authorList>
    </citation>
    <scope>NUCLEOTIDE SEQUENCE [LARGE SCALE GENOMIC DNA]</scope>
</reference>
<dbReference type="SUPFAM" id="SSF55658">
    <property type="entry name" value="L9 N-domain-like"/>
    <property type="match status" value="1"/>
</dbReference>
<comment type="caution">
    <text evidence="2">The sequence shown here is derived from an EMBL/GenBank/DDBJ whole genome shotgun (WGS) entry which is preliminary data.</text>
</comment>
<organism evidence="2 3">
    <name type="scientific">Eruca vesicaria subsp. sativa</name>
    <name type="common">Garden rocket</name>
    <name type="synonym">Eruca sativa</name>
    <dbReference type="NCBI Taxonomy" id="29727"/>
    <lineage>
        <taxon>Eukaryota</taxon>
        <taxon>Viridiplantae</taxon>
        <taxon>Streptophyta</taxon>
        <taxon>Embryophyta</taxon>
        <taxon>Tracheophyta</taxon>
        <taxon>Spermatophyta</taxon>
        <taxon>Magnoliopsida</taxon>
        <taxon>eudicotyledons</taxon>
        <taxon>Gunneridae</taxon>
        <taxon>Pentapetalae</taxon>
        <taxon>rosids</taxon>
        <taxon>malvids</taxon>
        <taxon>Brassicales</taxon>
        <taxon>Brassicaceae</taxon>
        <taxon>Brassiceae</taxon>
        <taxon>Eruca</taxon>
    </lineage>
</organism>
<dbReference type="Pfam" id="PF13456">
    <property type="entry name" value="RVT_3"/>
    <property type="match status" value="2"/>
</dbReference>
<keyword evidence="3" id="KW-1185">Reference proteome</keyword>
<dbReference type="SUPFAM" id="SSF53098">
    <property type="entry name" value="Ribonuclease H-like"/>
    <property type="match status" value="1"/>
</dbReference>
<evidence type="ECO:0000313" key="2">
    <source>
        <dbReference type="EMBL" id="CAH8340475.1"/>
    </source>
</evidence>
<feature type="domain" description="RNase H type-1" evidence="1">
    <location>
        <begin position="160"/>
        <end position="317"/>
    </location>
</feature>
<protein>
    <recommendedName>
        <fullName evidence="1">RNase H type-1 domain-containing protein</fullName>
    </recommendedName>
</protein>
<dbReference type="PROSITE" id="PS50879">
    <property type="entry name" value="RNASE_H_1"/>
    <property type="match status" value="1"/>
</dbReference>
<dbReference type="InterPro" id="IPR011320">
    <property type="entry name" value="RNase_H1_N"/>
</dbReference>
<dbReference type="Pfam" id="PF01693">
    <property type="entry name" value="Cauli_VI"/>
    <property type="match status" value="1"/>
</dbReference>
<dbReference type="InterPro" id="IPR012337">
    <property type="entry name" value="RNaseH-like_sf"/>
</dbReference>
<dbReference type="AlphaFoldDB" id="A0ABC8JTP2"/>
<name>A0ABC8JTP2_ERUVS</name>
<evidence type="ECO:0000313" key="3">
    <source>
        <dbReference type="Proteomes" id="UP001642260"/>
    </source>
</evidence>
<sequence length="329" mass="36016">MGSAMGDEKDAFYVVRKGDIVGVYRSLSECQQQAASSVSDPPMSVYKGYGWPQGAQDLISSFGLKNALFSVNASHLKHDDDAVFGKLIPCPLQQPSSSSQGESLDKPFQPKRLLQQMETDESSFFASNHPQKHLKIESGSGMVPRLAVPSSQLTQRPILQNDSCNIEFDGASKGNPGKAGAGAILRSSHDNSVLFYLREGVGIATNNVAEYRALILGLKSALNKGFKNVRVQGDSMLVCMQVQLHSASPYRSSFFVPVSSLTVWEQVQDLWKTKHPKMAELCKQAKELMKQFKSFHIQHIDREFNSVADAQANHAINLPEGQTKEIAGG</sequence>
<dbReference type="CDD" id="cd09279">
    <property type="entry name" value="RNase_HI_like"/>
    <property type="match status" value="1"/>
</dbReference>
<dbReference type="InterPro" id="IPR009027">
    <property type="entry name" value="Ribosomal_bL9/RNase_H1_N"/>
</dbReference>
<dbReference type="InterPro" id="IPR036397">
    <property type="entry name" value="RNaseH_sf"/>
</dbReference>
<dbReference type="EMBL" id="CAKOAT010143599">
    <property type="protein sequence ID" value="CAH8340475.1"/>
    <property type="molecule type" value="Genomic_DNA"/>
</dbReference>
<dbReference type="Proteomes" id="UP001642260">
    <property type="component" value="Unassembled WGS sequence"/>
</dbReference>
<dbReference type="InterPro" id="IPR037056">
    <property type="entry name" value="RNase_H1_N_sf"/>
</dbReference>
<proteinExistence type="predicted"/>
<gene>
    <name evidence="2" type="ORF">ERUC_LOCUS15408</name>
</gene>
<dbReference type="Gene3D" id="3.40.970.10">
    <property type="entry name" value="Ribonuclease H1, N-terminal domain"/>
    <property type="match status" value="1"/>
</dbReference>
<dbReference type="Gene3D" id="3.30.420.10">
    <property type="entry name" value="Ribonuclease H-like superfamily/Ribonuclease H"/>
    <property type="match status" value="1"/>
</dbReference>
<dbReference type="InterPro" id="IPR002156">
    <property type="entry name" value="RNaseH_domain"/>
</dbReference>